<evidence type="ECO:0000313" key="8">
    <source>
        <dbReference type="Proteomes" id="UP000008672"/>
    </source>
</evidence>
<dbReference type="InterPro" id="IPR001464">
    <property type="entry name" value="Annexin"/>
</dbReference>
<dbReference type="FunCoup" id="H3AKK1">
    <property type="interactions" value="839"/>
</dbReference>
<dbReference type="GO" id="GO:0005509">
    <property type="term" value="F:calcium ion binding"/>
    <property type="evidence" value="ECO:0007669"/>
    <property type="project" value="InterPro"/>
</dbReference>
<comment type="similarity">
    <text evidence="1 6">Belongs to the annexin family.</text>
</comment>
<dbReference type="GeneTree" id="ENSGT00940000155221"/>
<dbReference type="GO" id="GO:0071385">
    <property type="term" value="P:cellular response to glucocorticoid stimulus"/>
    <property type="evidence" value="ECO:0007669"/>
    <property type="project" value="TreeGrafter"/>
</dbReference>
<dbReference type="EMBL" id="AFYH01170388">
    <property type="status" value="NOT_ANNOTATED_CDS"/>
    <property type="molecule type" value="Genomic_DNA"/>
</dbReference>
<dbReference type="InterPro" id="IPR018502">
    <property type="entry name" value="Annexin_repeat"/>
</dbReference>
<evidence type="ECO:0000256" key="3">
    <source>
        <dbReference type="ARBA" id="ARBA00022837"/>
    </source>
</evidence>
<dbReference type="HOGENOM" id="CLU_025300_0_0_1"/>
<dbReference type="SUPFAM" id="SSF47874">
    <property type="entry name" value="Annexin"/>
    <property type="match status" value="1"/>
</dbReference>
<organism evidence="7 8">
    <name type="scientific">Latimeria chalumnae</name>
    <name type="common">Coelacanth</name>
    <dbReference type="NCBI Taxonomy" id="7897"/>
    <lineage>
        <taxon>Eukaryota</taxon>
        <taxon>Metazoa</taxon>
        <taxon>Chordata</taxon>
        <taxon>Craniata</taxon>
        <taxon>Vertebrata</taxon>
        <taxon>Euteleostomi</taxon>
        <taxon>Coelacanthiformes</taxon>
        <taxon>Coelacanthidae</taxon>
        <taxon>Latimeria</taxon>
    </lineage>
</organism>
<dbReference type="GO" id="GO:0006909">
    <property type="term" value="P:phagocytosis"/>
    <property type="evidence" value="ECO:0007669"/>
    <property type="project" value="TreeGrafter"/>
</dbReference>
<dbReference type="eggNOG" id="KOG0819">
    <property type="taxonomic scope" value="Eukaryota"/>
</dbReference>
<evidence type="ECO:0000256" key="6">
    <source>
        <dbReference type="RuleBase" id="RU003540"/>
    </source>
</evidence>
<dbReference type="FunFam" id="1.10.220.10:FF:000007">
    <property type="entry name" value="Annexin"/>
    <property type="match status" value="1"/>
</dbReference>
<reference evidence="7" key="3">
    <citation type="submission" date="2025-09" db="UniProtKB">
        <authorList>
            <consortium name="Ensembl"/>
        </authorList>
    </citation>
    <scope>IDENTIFICATION</scope>
</reference>
<dbReference type="PANTHER" id="PTHR10502:SF17">
    <property type="entry name" value="ANNEXIN A1"/>
    <property type="match status" value="1"/>
</dbReference>
<evidence type="ECO:0000256" key="2">
    <source>
        <dbReference type="ARBA" id="ARBA00022737"/>
    </source>
</evidence>
<dbReference type="Ensembl" id="ENSLACT00000010249.1">
    <property type="protein sequence ID" value="ENSLACP00000010172.1"/>
    <property type="gene ID" value="ENSLACG00000008965.1"/>
</dbReference>
<dbReference type="InterPro" id="IPR018252">
    <property type="entry name" value="Annexin_repeat_CS"/>
</dbReference>
<keyword evidence="4 6" id="KW-0041">Annexin</keyword>
<evidence type="ECO:0000256" key="5">
    <source>
        <dbReference type="ARBA" id="ARBA00023302"/>
    </source>
</evidence>
<dbReference type="AlphaFoldDB" id="H3AKK1"/>
<comment type="domain">
    <text evidence="6">A pair of annexin repeats may form one binding site for calcium and phospholipid.</text>
</comment>
<keyword evidence="2 6" id="KW-0677">Repeat</keyword>
<dbReference type="Pfam" id="PF00191">
    <property type="entry name" value="Annexin"/>
    <property type="match status" value="4"/>
</dbReference>
<dbReference type="GO" id="GO:0005634">
    <property type="term" value="C:nucleus"/>
    <property type="evidence" value="ECO:0007669"/>
    <property type="project" value="TreeGrafter"/>
</dbReference>
<sequence length="343" mass="38310">PSFISEVLKQAAFSLQNVDLLTVSIKKSKGPSVTPYRNFNASKDVAALDTAINTKGVDEETILEIFTQRNHAQRQQIKAIFQQVTGKSLEVALKSVLSGPLEDVILALLKTPAQFDAHELKHAMKGLGTDEECLTEILASRTNKEIKEIVKAYKEEFQDDLEGDIASDTSGDFEKALLALAKGNRSEDWKIDEDAVDNDARALFSAGERKKGTDVLTFITILTTRSYPHLSKVFERYRKYSQHDLNKVLDLELKGDIENCLTAIVKCVGNTPAFFADKLYNATKGSGTQDKELIRIMVSRSEVDMNDIKAEYRRSYGKSLYEALRDKTTGYYQKSLLALCGMD</sequence>
<dbReference type="FunFam" id="1.10.220.10:FF:000001">
    <property type="entry name" value="Annexin"/>
    <property type="match status" value="1"/>
</dbReference>
<reference evidence="8" key="1">
    <citation type="submission" date="2011-08" db="EMBL/GenBank/DDBJ databases">
        <title>The draft genome of Latimeria chalumnae.</title>
        <authorList>
            <person name="Di Palma F."/>
            <person name="Alfoldi J."/>
            <person name="Johnson J."/>
            <person name="Berlin A."/>
            <person name="Gnerre S."/>
            <person name="Jaffe D."/>
            <person name="MacCallum I."/>
            <person name="Young S."/>
            <person name="Walker B.J."/>
            <person name="Lander E."/>
            <person name="Lindblad-Toh K."/>
        </authorList>
    </citation>
    <scope>NUCLEOTIDE SEQUENCE [LARGE SCALE GENOMIC DNA]</scope>
    <source>
        <strain evidence="8">Wild caught</strain>
    </source>
</reference>
<dbReference type="STRING" id="7897.ENSLACP00000010172"/>
<dbReference type="GO" id="GO:0050819">
    <property type="term" value="P:negative regulation of coagulation"/>
    <property type="evidence" value="ECO:0007669"/>
    <property type="project" value="InterPro"/>
</dbReference>
<dbReference type="FunFam" id="1.10.220.10:FF:000003">
    <property type="entry name" value="Annexin"/>
    <property type="match status" value="1"/>
</dbReference>
<dbReference type="PRINTS" id="PR00201">
    <property type="entry name" value="ANNEXINV"/>
</dbReference>
<evidence type="ECO:0000313" key="7">
    <source>
        <dbReference type="Ensembl" id="ENSLACP00000010172.1"/>
    </source>
</evidence>
<dbReference type="PRINTS" id="PR00196">
    <property type="entry name" value="ANNEXIN"/>
</dbReference>
<keyword evidence="3 6" id="KW-0106">Calcium</keyword>
<dbReference type="EMBL" id="AFYH01170387">
    <property type="status" value="NOT_ANNOTATED_CDS"/>
    <property type="molecule type" value="Genomic_DNA"/>
</dbReference>
<dbReference type="GO" id="GO:0005544">
    <property type="term" value="F:calcium-dependent phospholipid binding"/>
    <property type="evidence" value="ECO:0007669"/>
    <property type="project" value="UniProtKB-KW"/>
</dbReference>
<dbReference type="FunFam" id="1.10.220.10:FF:000002">
    <property type="entry name" value="Annexin"/>
    <property type="match status" value="1"/>
</dbReference>
<dbReference type="InterPro" id="IPR002392">
    <property type="entry name" value="ANX5"/>
</dbReference>
<dbReference type="InterPro" id="IPR037104">
    <property type="entry name" value="Annexin_sf"/>
</dbReference>
<dbReference type="Proteomes" id="UP000008672">
    <property type="component" value="Unassembled WGS sequence"/>
</dbReference>
<dbReference type="SMART" id="SM00335">
    <property type="entry name" value="ANX"/>
    <property type="match status" value="4"/>
</dbReference>
<dbReference type="EMBL" id="AFYH01170390">
    <property type="status" value="NOT_ANNOTATED_CDS"/>
    <property type="molecule type" value="Genomic_DNA"/>
</dbReference>
<proteinExistence type="inferred from homology"/>
<evidence type="ECO:0000256" key="1">
    <source>
        <dbReference type="ARBA" id="ARBA00007831"/>
    </source>
</evidence>
<dbReference type="InParanoid" id="H3AKK1"/>
<reference evidence="7" key="2">
    <citation type="submission" date="2025-08" db="UniProtKB">
        <authorList>
            <consortium name="Ensembl"/>
        </authorList>
    </citation>
    <scope>IDENTIFICATION</scope>
</reference>
<dbReference type="GO" id="GO:0005737">
    <property type="term" value="C:cytoplasm"/>
    <property type="evidence" value="ECO:0007669"/>
    <property type="project" value="TreeGrafter"/>
</dbReference>
<evidence type="ECO:0000256" key="4">
    <source>
        <dbReference type="ARBA" id="ARBA00023216"/>
    </source>
</evidence>
<dbReference type="Gene3D" id="1.10.220.10">
    <property type="entry name" value="Annexin"/>
    <property type="match status" value="4"/>
</dbReference>
<protein>
    <recommendedName>
        <fullName evidence="6">Annexin</fullName>
    </recommendedName>
</protein>
<keyword evidence="8" id="KW-1185">Reference proteome</keyword>
<name>H3AKK1_LATCH</name>
<dbReference type="OMA" id="FMENQEQ"/>
<dbReference type="GO" id="GO:0005886">
    <property type="term" value="C:plasma membrane"/>
    <property type="evidence" value="ECO:0007669"/>
    <property type="project" value="TreeGrafter"/>
</dbReference>
<gene>
    <name evidence="7" type="primary">LOC102346566</name>
</gene>
<accession>H3AKK1</accession>
<dbReference type="EMBL" id="AFYH01170389">
    <property type="status" value="NOT_ANNOTATED_CDS"/>
    <property type="molecule type" value="Genomic_DNA"/>
</dbReference>
<dbReference type="Bgee" id="ENSLACG00000008965">
    <property type="expression patterns" value="Expressed in pelvic fin and 5 other cell types or tissues"/>
</dbReference>
<dbReference type="PANTHER" id="PTHR10502">
    <property type="entry name" value="ANNEXIN"/>
    <property type="match status" value="1"/>
</dbReference>
<dbReference type="GO" id="GO:0001786">
    <property type="term" value="F:phosphatidylserine binding"/>
    <property type="evidence" value="ECO:0007669"/>
    <property type="project" value="TreeGrafter"/>
</dbReference>
<dbReference type="PROSITE" id="PS51897">
    <property type="entry name" value="ANNEXIN_2"/>
    <property type="match status" value="4"/>
</dbReference>
<dbReference type="PROSITE" id="PS00223">
    <property type="entry name" value="ANNEXIN_1"/>
    <property type="match status" value="3"/>
</dbReference>
<dbReference type="GO" id="GO:0007165">
    <property type="term" value="P:signal transduction"/>
    <property type="evidence" value="ECO:0007669"/>
    <property type="project" value="TreeGrafter"/>
</dbReference>
<dbReference type="GO" id="GO:0012506">
    <property type="term" value="C:vesicle membrane"/>
    <property type="evidence" value="ECO:0007669"/>
    <property type="project" value="TreeGrafter"/>
</dbReference>
<keyword evidence="5 6" id="KW-0111">Calcium/phospholipid-binding</keyword>